<evidence type="ECO:0000256" key="1">
    <source>
        <dbReference type="SAM" id="MobiDB-lite"/>
    </source>
</evidence>
<keyword evidence="4" id="KW-1185">Reference proteome</keyword>
<evidence type="ECO:0000313" key="4">
    <source>
        <dbReference type="Proteomes" id="UP000018050"/>
    </source>
</evidence>
<proteinExistence type="predicted"/>
<dbReference type="VEuPathDB" id="ToxoDB:EAH_00011590"/>
<keyword evidence="2" id="KW-0472">Membrane</keyword>
<evidence type="ECO:0000256" key="2">
    <source>
        <dbReference type="SAM" id="Phobius"/>
    </source>
</evidence>
<dbReference type="Pfam" id="PF03540">
    <property type="entry name" value="TAF10"/>
    <property type="match status" value="1"/>
</dbReference>
<reference evidence="3" key="2">
    <citation type="submission" date="2013-10" db="EMBL/GenBank/DDBJ databases">
        <authorList>
            <person name="Aslett M."/>
        </authorList>
    </citation>
    <scope>NUCLEOTIDE SEQUENCE [LARGE SCALE GENOMIC DNA]</scope>
    <source>
        <strain evidence="3">Houghton</strain>
    </source>
</reference>
<dbReference type="OrthoDB" id="345627at2759"/>
<keyword evidence="2" id="KW-1133">Transmembrane helix</keyword>
<protein>
    <submittedName>
        <fullName evidence="3">Uncharacterized protein</fullName>
    </submittedName>
</protein>
<feature type="transmembrane region" description="Helical" evidence="2">
    <location>
        <begin position="393"/>
        <end position="412"/>
    </location>
</feature>
<sequence>MDKSVLDLEEILGPRDEQLLQKLSAYEPAILDEVTNYHLSRVGCTTTDTAATRLLSVAVQVAFEKAIEEAKLLLATSRGDVPPGSRRADRGSGAQSRTANRRYDHLAEPSFTAVGSASGPGEVKGLDVESLCKALQRNGTLPYPRGKVGHPDCIGPNACRGPTDDSLKRQNGDHRLAVPGTGLGIQRLLRKGPTLFELLSQQSPFAETRTIQWTSPVSNLPGTPPYPPEIGANSNRTGGSLTRFEGTLWDERGASIPPTSLVQLRLSPLDDSALALYHKVFRESIQGTAKPGFNYVLTHSAMRSLAVTNLIIGSLLPEVEKKRAFVRKIGKVVGKRSGFAGLFESLASESIFTIAHSILHTGASLGLSLQPMLTSGLRLVQGCVKMAMKIQTMAGPALLLPGGVVGTVLQHFLRAFNLIFFPPLLAVTGGLAGAMGVACLLGVPTVLSEIYNFVSTKVLRGVTAVYKHTQLFRLRSDPHGVKILKSAFSGKFVSMLTQLWQLDSVGVETLENSVPHMTTFASEVFSQGFLNGIVHFAREYTSLIEEEYLTGYEDATAKCYEQGVLLTETKLTDSLVANIVVKPRLQRDVHNFTSGVVGITTFFLLRKLHRWRPWPAEKAPTVSTTVLGAAAQQQSGEGKREDLSLVTQRLEALAEVEMPPELAMAAPELKIVEDKPVTSTEATLLGTYAVKRDQLMMSLLRRSLQKLIGALDSLFGRLEKMVKATIGRDRVHTCKLADRKLCFNTDEATKARFAVLQFVLAAHLGVSIGTDEKLVESPQDLKDDFMLFVKDAAWFRYRSRTLGGLRRRTRWGLDILVDHLFPQRKEEDKKEDPVSKEHLTTIELAVTSNQVAASRAVRKLFKLTRLQCLNNGALFVLTTDSGNTKVFRPEPPITLEMQKKLCTPEHEFIKFSATYKQEDVGGHLLVPGHADINGFMVDSGIILRAKHNDESAAYLIEAALWAKGIPRIDALMAADLLVATKRMLYTDRSWEEFFNDWTPTDLDYVQHHLSSGMHLDREKYVVEERKALYSLDLSADGLLELLVRSLESTFITAGSLNAGLSDLALIFPATVGLEALNMAEKNVTGLTSMLGRFQVLLWDEYAAKKQRSKTTPVLYHLQSSVDSAAPPQLARNGFLRPSISDAFAHEEGTTDPLYADWCEELYSQASNSLDEPGAANLAAQDAGTIQCALLRFLGKRQQGEPTEKEKNAVFKYLHNVTELLRKAKKTNSVFNILRGSEFLRTLHLAAVEAFADQALFPSRVLLHPTTLAAFTRIRTLMKFEVVPMMGRPGGAEVITQIKMMPTPSPAMRRLIKRLEAQLKTAKTKFGSSYRRHIRHCAGYLSLINIASSAPAFVGSHLPRLFSRFVSLVDQPTSASRGEYLITRRSLAYLEQAGMKLVLKAGDAVALLEKSSMDPPVELPVHRTLGLLSNIAPESLPLATALANPNHERRREAALKQMEELREVLTTAELPLYFQIDQEATSSELDFHDFESLISAAKNVQPRREDSRQTELTAGFLLHAPLMKALEIMGLVTETVGDDFIASPLQCTPEDKSSGTSYTIPVNGASRLRMITSMLTQLGDAEDVMERLEASNMAAVSTREGSTENFVTTTAYTEEPTQSSAHDGSSEEFEEQSQTKNMQMPEQTESYGNASFEKTDTSTQELTADSEQWTDPLQFNVNTAHSGTSSASSELEGREPVRKYAGDHALEMAIKADEEGLRNAKAAVQHFTQQLSLFEAHSSAFTSIFHTIVSVAQLPSRLFNSVSTRFVDHLATAVLSMPWKTQRRWVQRLRRLDRNKLSRKQALRRPVDEGRAIYVATEASGKRTPFSTLFLPSSVKEALNDIRKKWKRLLRTEYLAVRSAACKQDADLWLKDELEARDQAFAEAAEKGEAANPVAAPEQFEKNHEARQQLCVHPLWLELRSRLLVEQDMLEAERLFSYFVRMGIENAKLVQRSADQALVDHLWDQLVEMRLLGITASSEASAAARGRLQKAVERVSKKRPFMAIETVRELVTGFLEQLLQTPNMAKEGLHEKLEQLQIRAVQLAATFLLSKAAGAEQDDAEEAIRNLVRTQMTEEVTSEFTPGEGPGVSNLQAWLVQMYFFADPLSLLSRPSIFKPAVVLIEILNKAAHPRSPVYTIWRKALKSTRQLGSASLELLLRLPRAYVRYPQKTE</sequence>
<accession>U6GHK3</accession>
<organism evidence="3 4">
    <name type="scientific">Eimeria acervulina</name>
    <name type="common">Coccidian parasite</name>
    <dbReference type="NCBI Taxonomy" id="5801"/>
    <lineage>
        <taxon>Eukaryota</taxon>
        <taxon>Sar</taxon>
        <taxon>Alveolata</taxon>
        <taxon>Apicomplexa</taxon>
        <taxon>Conoidasida</taxon>
        <taxon>Coccidia</taxon>
        <taxon>Eucoccidiorida</taxon>
        <taxon>Eimeriorina</taxon>
        <taxon>Eimeriidae</taxon>
        <taxon>Eimeria</taxon>
    </lineage>
</organism>
<dbReference type="RefSeq" id="XP_013250290.1">
    <property type="nucleotide sequence ID" value="XM_013394836.1"/>
</dbReference>
<dbReference type="GO" id="GO:0005634">
    <property type="term" value="C:nucleus"/>
    <property type="evidence" value="ECO:0007669"/>
    <property type="project" value="InterPro"/>
</dbReference>
<name>U6GHK3_EIMAC</name>
<feature type="compositionally biased region" description="Polar residues" evidence="1">
    <location>
        <begin position="1631"/>
        <end position="1646"/>
    </location>
</feature>
<feature type="transmembrane region" description="Helical" evidence="2">
    <location>
        <begin position="424"/>
        <end position="447"/>
    </location>
</feature>
<feature type="region of interest" description="Disordered" evidence="1">
    <location>
        <begin position="1612"/>
        <end position="1646"/>
    </location>
</feature>
<dbReference type="GO" id="GO:0006352">
    <property type="term" value="P:DNA-templated transcription initiation"/>
    <property type="evidence" value="ECO:0007669"/>
    <property type="project" value="InterPro"/>
</dbReference>
<dbReference type="Proteomes" id="UP000018050">
    <property type="component" value="Unassembled WGS sequence"/>
</dbReference>
<dbReference type="InterPro" id="IPR003923">
    <property type="entry name" value="TAF10"/>
</dbReference>
<feature type="region of interest" description="Disordered" evidence="1">
    <location>
        <begin position="77"/>
        <end position="104"/>
    </location>
</feature>
<dbReference type="GeneID" id="25269229"/>
<keyword evidence="2" id="KW-0812">Transmembrane</keyword>
<feature type="compositionally biased region" description="Polar residues" evidence="1">
    <location>
        <begin position="1612"/>
        <end position="1622"/>
    </location>
</feature>
<dbReference type="EMBL" id="HG671057">
    <property type="protein sequence ID" value="CDI79650.1"/>
    <property type="molecule type" value="Genomic_DNA"/>
</dbReference>
<dbReference type="OMA" id="CFNTDEA"/>
<reference evidence="3" key="1">
    <citation type="submission" date="2013-10" db="EMBL/GenBank/DDBJ databases">
        <title>Genomic analysis of the causative agents of coccidiosis in chickens.</title>
        <authorList>
            <person name="Reid A.J."/>
            <person name="Blake D."/>
            <person name="Billington K."/>
            <person name="Browne H."/>
            <person name="Dunn M."/>
            <person name="Hung S."/>
            <person name="Kawahara F."/>
            <person name="Miranda-Saavedra D."/>
            <person name="Mourier T."/>
            <person name="Nagra H."/>
            <person name="Otto T.D."/>
            <person name="Rawlings N."/>
            <person name="Sanchez A."/>
            <person name="Sanders M."/>
            <person name="Subramaniam C."/>
            <person name="Tay Y."/>
            <person name="Dear P."/>
            <person name="Doerig C."/>
            <person name="Gruber A."/>
            <person name="Parkinson J."/>
            <person name="Shirley M."/>
            <person name="Wan K.L."/>
            <person name="Berriman M."/>
            <person name="Tomley F."/>
            <person name="Pain A."/>
        </authorList>
    </citation>
    <scope>NUCLEOTIDE SEQUENCE [LARGE SCALE GENOMIC DNA]</scope>
    <source>
        <strain evidence="3">Houghton</strain>
    </source>
</reference>
<gene>
    <name evidence="3" type="ORF">EAH_00011590</name>
</gene>
<evidence type="ECO:0000313" key="3">
    <source>
        <dbReference type="EMBL" id="CDI79650.1"/>
    </source>
</evidence>